<protein>
    <recommendedName>
        <fullName evidence="4">JmjC domain-containing protein</fullName>
    </recommendedName>
</protein>
<dbReference type="EMBL" id="BNJQ01000035">
    <property type="protein sequence ID" value="GHP11649.1"/>
    <property type="molecule type" value="Genomic_DNA"/>
</dbReference>
<gene>
    <name evidence="5" type="ORF">PPROV_001037700</name>
</gene>
<comment type="similarity">
    <text evidence="1">Belongs to the JARID1 histone demethylase family.</text>
</comment>
<accession>A0A830I3P2</accession>
<dbReference type="Pfam" id="PF13621">
    <property type="entry name" value="Cupin_8"/>
    <property type="match status" value="1"/>
</dbReference>
<organism evidence="5 6">
    <name type="scientific">Pycnococcus provasolii</name>
    <dbReference type="NCBI Taxonomy" id="41880"/>
    <lineage>
        <taxon>Eukaryota</taxon>
        <taxon>Viridiplantae</taxon>
        <taxon>Chlorophyta</taxon>
        <taxon>Pseudoscourfieldiophyceae</taxon>
        <taxon>Pseudoscourfieldiales</taxon>
        <taxon>Pycnococcaceae</taxon>
        <taxon>Pycnococcus</taxon>
    </lineage>
</organism>
<keyword evidence="6" id="KW-1185">Reference proteome</keyword>
<evidence type="ECO:0000313" key="5">
    <source>
        <dbReference type="EMBL" id="GHP11649.1"/>
    </source>
</evidence>
<dbReference type="Gene3D" id="2.60.120.10">
    <property type="entry name" value="Jelly Rolls"/>
    <property type="match status" value="2"/>
</dbReference>
<keyword evidence="2" id="KW-0175">Coiled coil</keyword>
<evidence type="ECO:0000259" key="4">
    <source>
        <dbReference type="PROSITE" id="PS51184"/>
    </source>
</evidence>
<dbReference type="PROSITE" id="PS51184">
    <property type="entry name" value="JMJC"/>
    <property type="match status" value="1"/>
</dbReference>
<reference evidence="5" key="1">
    <citation type="submission" date="2020-10" db="EMBL/GenBank/DDBJ databases">
        <title>Unveiling of a novel bifunctional photoreceptor, Dualchrome1, isolated from a cosmopolitan green alga.</title>
        <authorList>
            <person name="Suzuki S."/>
            <person name="Kawachi M."/>
        </authorList>
    </citation>
    <scope>NUCLEOTIDE SEQUENCE</scope>
    <source>
        <strain evidence="5">NIES 2893</strain>
    </source>
</reference>
<dbReference type="AlphaFoldDB" id="A0A830I3P2"/>
<dbReference type="Proteomes" id="UP000660262">
    <property type="component" value="Unassembled WGS sequence"/>
</dbReference>
<evidence type="ECO:0000256" key="1">
    <source>
        <dbReference type="ARBA" id="ARBA00006801"/>
    </source>
</evidence>
<dbReference type="SUPFAM" id="SSF51197">
    <property type="entry name" value="Clavaminate synthase-like"/>
    <property type="match status" value="1"/>
</dbReference>
<feature type="region of interest" description="Disordered" evidence="3">
    <location>
        <begin position="287"/>
        <end position="339"/>
    </location>
</feature>
<sequence length="419" mass="46564">MSYSSPPSCIMFYRECISQRQCAVIKAHPWNDKKWLVTAPTAQIPSSSPPGSGFTLKWNDSYLASKAGAQIVTPMVYSLTNKQYTRGKSMPFREFIHNLNNNTSVDQKSEEAYMTTQPAAFDSQGRLTVANAPTPPLLDDMPLRPEIMGKLTPAAYNLWMGKTSGKSSGLHQDWHDNLYVLLRGTKKFKLWPASLTQTHMKPRGTVAEVFDNGRVRYEGAERCREDGATARDARRVADVELAKAEQQLDTAEASGDKKRIQSARKAVEQAEERLDSALAFAVGGFANIEEEDEEEEDGGDSDAFDDDDDDDFDDDGGDDDEGQQVDGENNLPHFSSVSSDQVVANSTEVVLRAGEMLYLPAGTWHDVTSYRDGDNDGGAHLALNFWYHPPSSKGSFEAPYEDDLWERDFQLWCDANGRS</sequence>
<feature type="compositionally biased region" description="Acidic residues" evidence="3">
    <location>
        <begin position="288"/>
        <end position="323"/>
    </location>
</feature>
<evidence type="ECO:0000256" key="3">
    <source>
        <dbReference type="SAM" id="MobiDB-lite"/>
    </source>
</evidence>
<feature type="coiled-coil region" evidence="2">
    <location>
        <begin position="234"/>
        <end position="280"/>
    </location>
</feature>
<proteinExistence type="inferred from homology"/>
<dbReference type="PANTHER" id="PTHR12461:SF100">
    <property type="entry name" value="JMJC DOMAIN-CONTAINING PROTEIN 4"/>
    <property type="match status" value="1"/>
</dbReference>
<comment type="caution">
    <text evidence="5">The sequence shown here is derived from an EMBL/GenBank/DDBJ whole genome shotgun (WGS) entry which is preliminary data.</text>
</comment>
<name>A0A830I3P2_9CHLO</name>
<evidence type="ECO:0000256" key="2">
    <source>
        <dbReference type="SAM" id="Coils"/>
    </source>
</evidence>
<dbReference type="InterPro" id="IPR014710">
    <property type="entry name" value="RmlC-like_jellyroll"/>
</dbReference>
<evidence type="ECO:0000313" key="6">
    <source>
        <dbReference type="Proteomes" id="UP000660262"/>
    </source>
</evidence>
<dbReference type="InterPro" id="IPR041667">
    <property type="entry name" value="Cupin_8"/>
</dbReference>
<dbReference type="PANTHER" id="PTHR12461">
    <property type="entry name" value="HYPOXIA-INDUCIBLE FACTOR 1 ALPHA INHIBITOR-RELATED"/>
    <property type="match status" value="1"/>
</dbReference>
<dbReference type="InterPro" id="IPR003347">
    <property type="entry name" value="JmjC_dom"/>
</dbReference>
<feature type="domain" description="JmjC" evidence="4">
    <location>
        <begin position="133"/>
        <end position="404"/>
    </location>
</feature>
<dbReference type="OrthoDB" id="415358at2759"/>